<feature type="transmembrane region" description="Helical" evidence="7">
    <location>
        <begin position="101"/>
        <end position="121"/>
    </location>
</feature>
<dbReference type="CDD" id="cd17369">
    <property type="entry name" value="MFS_ShiA_like"/>
    <property type="match status" value="1"/>
</dbReference>
<feature type="transmembrane region" description="Helical" evidence="7">
    <location>
        <begin position="321"/>
        <end position="345"/>
    </location>
</feature>
<protein>
    <submittedName>
        <fullName evidence="9">MHS family MFS transporter</fullName>
    </submittedName>
</protein>
<feature type="transmembrane region" description="Helical" evidence="7">
    <location>
        <begin position="390"/>
        <end position="408"/>
    </location>
</feature>
<evidence type="ECO:0000313" key="9">
    <source>
        <dbReference type="EMBL" id="MCQ4080858.1"/>
    </source>
</evidence>
<dbReference type="PANTHER" id="PTHR43045:SF1">
    <property type="entry name" value="SHIKIMATE TRANSPORTER"/>
    <property type="match status" value="1"/>
</dbReference>
<evidence type="ECO:0000313" key="10">
    <source>
        <dbReference type="Proteomes" id="UP001057702"/>
    </source>
</evidence>
<feature type="transmembrane region" description="Helical" evidence="7">
    <location>
        <begin position="265"/>
        <end position="284"/>
    </location>
</feature>
<keyword evidence="4 7" id="KW-0812">Transmembrane</keyword>
<evidence type="ECO:0000259" key="8">
    <source>
        <dbReference type="PROSITE" id="PS50850"/>
    </source>
</evidence>
<dbReference type="InterPro" id="IPR036259">
    <property type="entry name" value="MFS_trans_sf"/>
</dbReference>
<dbReference type="Proteomes" id="UP001057702">
    <property type="component" value="Unassembled WGS sequence"/>
</dbReference>
<feature type="transmembrane region" description="Helical" evidence="7">
    <location>
        <begin position="365"/>
        <end position="384"/>
    </location>
</feature>
<keyword evidence="2" id="KW-0813">Transport</keyword>
<dbReference type="RefSeq" id="WP_255919766.1">
    <property type="nucleotide sequence ID" value="NZ_JANFNG010000005.1"/>
</dbReference>
<dbReference type="InterPro" id="IPR005828">
    <property type="entry name" value="MFS_sugar_transport-like"/>
</dbReference>
<evidence type="ECO:0000256" key="3">
    <source>
        <dbReference type="ARBA" id="ARBA00022475"/>
    </source>
</evidence>
<feature type="transmembrane region" description="Helical" evidence="7">
    <location>
        <begin position="142"/>
        <end position="167"/>
    </location>
</feature>
<evidence type="ECO:0000256" key="1">
    <source>
        <dbReference type="ARBA" id="ARBA00004651"/>
    </source>
</evidence>
<reference evidence="9" key="1">
    <citation type="submission" date="2022-06" db="EMBL/GenBank/DDBJ databases">
        <title>Draft genome sequence of Streptomyces sp. RB6PN25 isolated from peat swamp forest in Thailand.</title>
        <authorList>
            <person name="Duangmal K."/>
            <person name="Klaysubun C."/>
        </authorList>
    </citation>
    <scope>NUCLEOTIDE SEQUENCE</scope>
    <source>
        <strain evidence="9">RB6PN25</strain>
    </source>
</reference>
<keyword evidence="3" id="KW-1003">Cell membrane</keyword>
<evidence type="ECO:0000256" key="4">
    <source>
        <dbReference type="ARBA" id="ARBA00022692"/>
    </source>
</evidence>
<comment type="subcellular location">
    <subcellularLocation>
        <location evidence="1">Cell membrane</location>
        <topology evidence="1">Multi-pass membrane protein</topology>
    </subcellularLocation>
</comment>
<feature type="transmembrane region" description="Helical" evidence="7">
    <location>
        <begin position="296"/>
        <end position="315"/>
    </location>
</feature>
<keyword evidence="5 7" id="KW-1133">Transmembrane helix</keyword>
<feature type="transmembrane region" description="Helical" evidence="7">
    <location>
        <begin position="77"/>
        <end position="95"/>
    </location>
</feature>
<sequence>MRRVVAAAFIGSALEWYDFSIYGTASALVFSDLFFPKVDAKLGLLAAVGTYAIGFCARPIGAVFFGHLGDRYGRKGVLLATIVLMGAATFAIGVLPTYRQIGFWAPVLLLVLRILQGFGGGAEQAGASLVCAEFAPAKRRGLIASLAFAGIILGTLLAALVFSWVANLPQGTLYAWGWCVPFLLSAVVIAIGIYIRVGLRESPAFEHVKEADDVASNPIGDAVRSEGRRILSVLGLRIGENGTSYLVSVLALSYVAHTLRMGGPVGAQALVVSSAVGLVLLPFWGWLSDLVGRRPVFRYTALFLALFAFPFVWLLDTRVPWLVYSAFTLAMTVGVWGMYSVEAAYFPELFRARHRYSALAISKEIGAVLGGGLAPVLGAALLLWAGGWALAAYIVVLGGISFASTFTVPETKGRDLTAG</sequence>
<dbReference type="Pfam" id="PF00083">
    <property type="entry name" value="Sugar_tr"/>
    <property type="match status" value="1"/>
</dbReference>
<feature type="transmembrane region" description="Helical" evidence="7">
    <location>
        <begin position="238"/>
        <end position="259"/>
    </location>
</feature>
<dbReference type="Gene3D" id="1.20.1250.20">
    <property type="entry name" value="MFS general substrate transporter like domains"/>
    <property type="match status" value="2"/>
</dbReference>
<keyword evidence="10" id="KW-1185">Reference proteome</keyword>
<dbReference type="EMBL" id="JANFNG010000005">
    <property type="protein sequence ID" value="MCQ4080858.1"/>
    <property type="molecule type" value="Genomic_DNA"/>
</dbReference>
<gene>
    <name evidence="9" type="ORF">NGB36_09645</name>
</gene>
<dbReference type="InterPro" id="IPR020846">
    <property type="entry name" value="MFS_dom"/>
</dbReference>
<feature type="domain" description="Major facilitator superfamily (MFS) profile" evidence="8">
    <location>
        <begin position="4"/>
        <end position="412"/>
    </location>
</feature>
<evidence type="ECO:0000256" key="6">
    <source>
        <dbReference type="ARBA" id="ARBA00023136"/>
    </source>
</evidence>
<proteinExistence type="predicted"/>
<dbReference type="Pfam" id="PF07690">
    <property type="entry name" value="MFS_1"/>
    <property type="match status" value="1"/>
</dbReference>
<dbReference type="PANTHER" id="PTHR43045">
    <property type="entry name" value="SHIKIMATE TRANSPORTER"/>
    <property type="match status" value="1"/>
</dbReference>
<dbReference type="PROSITE" id="PS50850">
    <property type="entry name" value="MFS"/>
    <property type="match status" value="1"/>
</dbReference>
<feature type="transmembrane region" description="Helical" evidence="7">
    <location>
        <begin position="173"/>
        <end position="195"/>
    </location>
</feature>
<dbReference type="SUPFAM" id="SSF103473">
    <property type="entry name" value="MFS general substrate transporter"/>
    <property type="match status" value="1"/>
</dbReference>
<name>A0ABT1PUN6_9ACTN</name>
<evidence type="ECO:0000256" key="2">
    <source>
        <dbReference type="ARBA" id="ARBA00022448"/>
    </source>
</evidence>
<evidence type="ECO:0000256" key="5">
    <source>
        <dbReference type="ARBA" id="ARBA00022989"/>
    </source>
</evidence>
<dbReference type="InterPro" id="IPR011701">
    <property type="entry name" value="MFS"/>
</dbReference>
<evidence type="ECO:0000256" key="7">
    <source>
        <dbReference type="SAM" id="Phobius"/>
    </source>
</evidence>
<comment type="caution">
    <text evidence="9">The sequence shown here is derived from an EMBL/GenBank/DDBJ whole genome shotgun (WGS) entry which is preliminary data.</text>
</comment>
<accession>A0ABT1PUN6</accession>
<feature type="transmembrane region" description="Helical" evidence="7">
    <location>
        <begin position="42"/>
        <end position="65"/>
    </location>
</feature>
<organism evidence="9 10">
    <name type="scientific">Streptomyces humicola</name>
    <dbReference type="NCBI Taxonomy" id="2953240"/>
    <lineage>
        <taxon>Bacteria</taxon>
        <taxon>Bacillati</taxon>
        <taxon>Actinomycetota</taxon>
        <taxon>Actinomycetes</taxon>
        <taxon>Kitasatosporales</taxon>
        <taxon>Streptomycetaceae</taxon>
        <taxon>Streptomyces</taxon>
    </lineage>
</organism>
<keyword evidence="6 7" id="KW-0472">Membrane</keyword>